<dbReference type="SFLD" id="SFLDF00027">
    <property type="entry name" value="p-type_atpase"/>
    <property type="match status" value="1"/>
</dbReference>
<dbReference type="InterPro" id="IPR023299">
    <property type="entry name" value="ATPase_P-typ_cyto_dom_N"/>
</dbReference>
<feature type="transmembrane region" description="Helical" evidence="10">
    <location>
        <begin position="722"/>
        <end position="740"/>
    </location>
</feature>
<dbReference type="Pfam" id="PF00403">
    <property type="entry name" value="HMA"/>
    <property type="match status" value="1"/>
</dbReference>
<dbReference type="NCBIfam" id="TIGR01512">
    <property type="entry name" value="ATPase-IB2_Cd"/>
    <property type="match status" value="1"/>
</dbReference>
<evidence type="ECO:0000256" key="4">
    <source>
        <dbReference type="ARBA" id="ARBA00022723"/>
    </source>
</evidence>
<dbReference type="InterPro" id="IPR008250">
    <property type="entry name" value="ATPase_P-typ_transduc_dom_A_sf"/>
</dbReference>
<dbReference type="GO" id="GO:0012505">
    <property type="term" value="C:endomembrane system"/>
    <property type="evidence" value="ECO:0007669"/>
    <property type="project" value="UniProtKB-SubCell"/>
</dbReference>
<evidence type="ECO:0000259" key="11">
    <source>
        <dbReference type="PROSITE" id="PS50846"/>
    </source>
</evidence>
<comment type="subcellular location">
    <subcellularLocation>
        <location evidence="1">Endomembrane system</location>
        <topology evidence="1">Multi-pass membrane protein</topology>
    </subcellularLocation>
</comment>
<dbReference type="Gene3D" id="3.40.50.1000">
    <property type="entry name" value="HAD superfamily/HAD-like"/>
    <property type="match status" value="1"/>
</dbReference>
<dbReference type="EMBL" id="CP013695">
    <property type="protein sequence ID" value="ALU31587.1"/>
    <property type="molecule type" value="Genomic_DNA"/>
</dbReference>
<feature type="transmembrane region" description="Helical" evidence="10">
    <location>
        <begin position="176"/>
        <end position="195"/>
    </location>
</feature>
<dbReference type="InterPro" id="IPR023214">
    <property type="entry name" value="HAD_sf"/>
</dbReference>
<keyword evidence="3 10" id="KW-0812">Transmembrane</keyword>
<feature type="transmembrane region" description="Helical" evidence="10">
    <location>
        <begin position="152"/>
        <end position="170"/>
    </location>
</feature>
<evidence type="ECO:0000313" key="15">
    <source>
        <dbReference type="Proteomes" id="UP000065473"/>
    </source>
</evidence>
<dbReference type="Pfam" id="PF00122">
    <property type="entry name" value="E1-E2_ATPase"/>
    <property type="match status" value="1"/>
</dbReference>
<protein>
    <submittedName>
        <fullName evidence="12">ATPase P</fullName>
    </submittedName>
</protein>
<dbReference type="SUPFAM" id="SSF81665">
    <property type="entry name" value="Calcium ATPase, transmembrane domain M"/>
    <property type="match status" value="1"/>
</dbReference>
<evidence type="ECO:0000256" key="1">
    <source>
        <dbReference type="ARBA" id="ARBA00004127"/>
    </source>
</evidence>
<evidence type="ECO:0000256" key="5">
    <source>
        <dbReference type="ARBA" id="ARBA00022741"/>
    </source>
</evidence>
<evidence type="ECO:0000256" key="3">
    <source>
        <dbReference type="ARBA" id="ARBA00022692"/>
    </source>
</evidence>
<dbReference type="Pfam" id="PF00702">
    <property type="entry name" value="Hydrolase"/>
    <property type="match status" value="1"/>
</dbReference>
<evidence type="ECO:0000313" key="13">
    <source>
        <dbReference type="EMBL" id="ALU31587.1"/>
    </source>
</evidence>
<dbReference type="GO" id="GO:0043682">
    <property type="term" value="F:P-type divalent copper transporter activity"/>
    <property type="evidence" value="ECO:0007669"/>
    <property type="project" value="TreeGrafter"/>
</dbReference>
<dbReference type="GeneID" id="14551386"/>
<accession>A0A0U2XZX9</accession>
<dbReference type="NCBIfam" id="TIGR01511">
    <property type="entry name" value="ATPase-IB1_Cu"/>
    <property type="match status" value="1"/>
</dbReference>
<dbReference type="Proteomes" id="UP000065473">
    <property type="component" value="Chromosome"/>
</dbReference>
<feature type="transmembrane region" description="Helical" evidence="10">
    <location>
        <begin position="694"/>
        <end position="716"/>
    </location>
</feature>
<feature type="transmembrane region" description="Helical" evidence="10">
    <location>
        <begin position="382"/>
        <end position="402"/>
    </location>
</feature>
<evidence type="ECO:0000256" key="2">
    <source>
        <dbReference type="ARBA" id="ARBA00006024"/>
    </source>
</evidence>
<name>A0A0U2XZX9_9CREN</name>
<dbReference type="SFLD" id="SFLDG00002">
    <property type="entry name" value="C1.7:_P-type_atpase_like"/>
    <property type="match status" value="1"/>
</dbReference>
<dbReference type="Gene3D" id="3.40.1110.10">
    <property type="entry name" value="Calcium-transporting ATPase, cytoplasmic domain N"/>
    <property type="match status" value="1"/>
</dbReference>
<dbReference type="GO" id="GO:0055070">
    <property type="term" value="P:copper ion homeostasis"/>
    <property type="evidence" value="ECO:0007669"/>
    <property type="project" value="TreeGrafter"/>
</dbReference>
<keyword evidence="7" id="KW-1278">Translocase</keyword>
<dbReference type="RefSeq" id="WP_011277740.1">
    <property type="nucleotide sequence ID" value="NZ_BHWZ01000001.1"/>
</dbReference>
<keyword evidence="8 10" id="KW-1133">Transmembrane helix</keyword>
<dbReference type="PRINTS" id="PR00119">
    <property type="entry name" value="CATATPASE"/>
</dbReference>
<dbReference type="Gene3D" id="2.70.150.10">
    <property type="entry name" value="Calcium-transporting ATPase, cytoplasmic transduction domain A"/>
    <property type="match status" value="1"/>
</dbReference>
<dbReference type="SFLD" id="SFLDS00003">
    <property type="entry name" value="Haloacid_Dehalogenase"/>
    <property type="match status" value="1"/>
</dbReference>
<dbReference type="InterPro" id="IPR017969">
    <property type="entry name" value="Heavy-metal-associated_CS"/>
</dbReference>
<evidence type="ECO:0000256" key="10">
    <source>
        <dbReference type="SAM" id="Phobius"/>
    </source>
</evidence>
<evidence type="ECO:0000256" key="9">
    <source>
        <dbReference type="ARBA" id="ARBA00023136"/>
    </source>
</evidence>
<dbReference type="InterPro" id="IPR036412">
    <property type="entry name" value="HAD-like_sf"/>
</dbReference>
<keyword evidence="6" id="KW-0067">ATP-binding</keyword>
<proteinExistence type="inferred from homology"/>
<dbReference type="GO" id="GO:0016020">
    <property type="term" value="C:membrane"/>
    <property type="evidence" value="ECO:0007669"/>
    <property type="project" value="InterPro"/>
</dbReference>
<dbReference type="Proteomes" id="UP000060043">
    <property type="component" value="Chromosome"/>
</dbReference>
<dbReference type="InterPro" id="IPR001757">
    <property type="entry name" value="P_typ_ATPase"/>
</dbReference>
<reference evidence="14 15" key="1">
    <citation type="submission" date="2015-12" db="EMBL/GenBank/DDBJ databases">
        <title>A stable core within a dynamic pangenome in Sulfolobus acidocaldarius.</title>
        <authorList>
            <person name="Anderson R."/>
            <person name="Kouris A."/>
            <person name="Seward C."/>
            <person name="Campbell K."/>
            <person name="Whitaker R."/>
        </authorList>
    </citation>
    <scope>NUCLEOTIDE SEQUENCE [LARGE SCALE GENOMIC DNA]</scope>
    <source>
        <strain evidence="12 15">GG12-C01-09</strain>
        <strain evidence="13 14">NG05B_CO5_07</strain>
    </source>
</reference>
<keyword evidence="5" id="KW-0547">Nucleotide-binding</keyword>
<dbReference type="EMBL" id="CP013694">
    <property type="protein sequence ID" value="ALU28865.1"/>
    <property type="molecule type" value="Genomic_DNA"/>
</dbReference>
<dbReference type="InterPro" id="IPR018303">
    <property type="entry name" value="ATPase_P-typ_P_site"/>
</dbReference>
<dbReference type="STRING" id="1435377.SUSAZ_03975"/>
<feature type="transmembrane region" description="Helical" evidence="10">
    <location>
        <begin position="232"/>
        <end position="252"/>
    </location>
</feature>
<dbReference type="InterPro" id="IPR027256">
    <property type="entry name" value="P-typ_ATPase_IB"/>
</dbReference>
<dbReference type="InterPro" id="IPR006121">
    <property type="entry name" value="HMA_dom"/>
</dbReference>
<evidence type="ECO:0000256" key="7">
    <source>
        <dbReference type="ARBA" id="ARBA00022967"/>
    </source>
</evidence>
<keyword evidence="9 10" id="KW-0472">Membrane</keyword>
<dbReference type="NCBIfam" id="TIGR01494">
    <property type="entry name" value="ATPase_P-type"/>
    <property type="match status" value="1"/>
</dbReference>
<dbReference type="SUPFAM" id="SSF81653">
    <property type="entry name" value="Calcium ATPase, transduction domain A"/>
    <property type="match status" value="1"/>
</dbReference>
<dbReference type="InterPro" id="IPR036163">
    <property type="entry name" value="HMA_dom_sf"/>
</dbReference>
<dbReference type="Gene3D" id="3.30.70.100">
    <property type="match status" value="1"/>
</dbReference>
<dbReference type="NCBIfam" id="TIGR01525">
    <property type="entry name" value="ATPase-IB_hvy"/>
    <property type="match status" value="1"/>
</dbReference>
<dbReference type="AlphaFoldDB" id="A0A0U2XZX9"/>
<dbReference type="PROSITE" id="PS50846">
    <property type="entry name" value="HMA_2"/>
    <property type="match status" value="1"/>
</dbReference>
<evidence type="ECO:0000313" key="12">
    <source>
        <dbReference type="EMBL" id="ALU28865.1"/>
    </source>
</evidence>
<dbReference type="InterPro" id="IPR044492">
    <property type="entry name" value="P_typ_ATPase_HD_dom"/>
</dbReference>
<dbReference type="CDD" id="cd00371">
    <property type="entry name" value="HMA"/>
    <property type="match status" value="1"/>
</dbReference>
<evidence type="ECO:0000256" key="6">
    <source>
        <dbReference type="ARBA" id="ARBA00022840"/>
    </source>
</evidence>
<dbReference type="SUPFAM" id="SSF55008">
    <property type="entry name" value="HMA, heavy metal-associated domain"/>
    <property type="match status" value="1"/>
</dbReference>
<dbReference type="GO" id="GO:0005507">
    <property type="term" value="F:copper ion binding"/>
    <property type="evidence" value="ECO:0007669"/>
    <property type="project" value="TreeGrafter"/>
</dbReference>
<dbReference type="PANTHER" id="PTHR43520:SF8">
    <property type="entry name" value="P-TYPE CU(+) TRANSPORTER"/>
    <property type="match status" value="1"/>
</dbReference>
<comment type="similarity">
    <text evidence="2">Belongs to the cation transport ATPase (P-type) (TC 3.A.3) family. Type IB subfamily.</text>
</comment>
<dbReference type="OrthoDB" id="8588at2157"/>
<feature type="domain" description="HMA" evidence="11">
    <location>
        <begin position="8"/>
        <end position="73"/>
    </location>
</feature>
<dbReference type="OMA" id="HWMLPAW"/>
<dbReference type="PANTHER" id="PTHR43520">
    <property type="entry name" value="ATP7, ISOFORM B"/>
    <property type="match status" value="1"/>
</dbReference>
<dbReference type="PaxDb" id="1435377-SUSAZ_03975"/>
<dbReference type="GO" id="GO:0016887">
    <property type="term" value="F:ATP hydrolysis activity"/>
    <property type="evidence" value="ECO:0007669"/>
    <property type="project" value="InterPro"/>
</dbReference>
<sequence>MPNYRISKEEELKVVGMHCATCVETVTKAILSVQGVKDASVNLTSGEAKIVIEDNKKLKNVIQAIRKAGYDIITQEFIMKLNINQDEIGKVKDIIENIDGVISVKVGMERVIVEINPLSVSPEVILDELNRKGYKANIETEKIAKKSEYKDFLVRLLVAVFTTLPLLFINNIVLQLVLSIPTQFYSGYPFHRGMIRAIRNRTTNMDVLVSLSSNTAWIYSLIQIFIGKEPFFLTSSSLITFILIGKLLEAFLKEKISEDVIKLTQVKARKIENGKEYEINSNELKVGDLVVVKTGDIIPADGVVESGEATVDESIYTGEALPTTKKKGDPVIGGSIVQTGALTVYVTRSGNRAYISQVVSAIKEAEFTKLPIQKLVDKVSSIFVPFVIVISVLSSIFWYYIFHADFTFSLLIGIAVLASACPCGFGLATPTAIMIGIRKLAKTGIIVRNGDALQRLNETKRVIFDKTGTITSGKIKIIKTEGDIQLASALESLSNHPIAKAIAQLHSDMTEKKIEDFTEFQGQGVYGKVNGHEIIVGKKEFVLNNCQTDEIVDDADILVCKDGKLEGKIWISDEIRPEAKMVIEYLKKHGYDVEIATGDSSKFADEVAKSLGVKLHKGLSAEEKAELVREKPTVFIGDGVNDAIALKESHVGIAISSGTDIAKYAGDIIISNLSQLPYLLSQSTRIVRKVKENVLWALVYNIILMPLAAGLLYPHIYISPEIAALAMSMNSVSVVLWSLVQ</sequence>
<dbReference type="PROSITE" id="PS01047">
    <property type="entry name" value="HMA_1"/>
    <property type="match status" value="1"/>
</dbReference>
<feature type="transmembrane region" description="Helical" evidence="10">
    <location>
        <begin position="408"/>
        <end position="429"/>
    </location>
</feature>
<dbReference type="PROSITE" id="PS00154">
    <property type="entry name" value="ATPASE_E1_E2"/>
    <property type="match status" value="1"/>
</dbReference>
<organism evidence="12 15">
    <name type="scientific">Sulfolobus acidocaldarius</name>
    <dbReference type="NCBI Taxonomy" id="2285"/>
    <lineage>
        <taxon>Archaea</taxon>
        <taxon>Thermoproteota</taxon>
        <taxon>Thermoprotei</taxon>
        <taxon>Sulfolobales</taxon>
        <taxon>Sulfolobaceae</taxon>
        <taxon>Sulfolobus</taxon>
    </lineage>
</organism>
<dbReference type="GO" id="GO:0005524">
    <property type="term" value="F:ATP binding"/>
    <property type="evidence" value="ECO:0007669"/>
    <property type="project" value="UniProtKB-KW"/>
</dbReference>
<evidence type="ECO:0000313" key="14">
    <source>
        <dbReference type="Proteomes" id="UP000060043"/>
    </source>
</evidence>
<evidence type="ECO:0000256" key="8">
    <source>
        <dbReference type="ARBA" id="ARBA00022989"/>
    </source>
</evidence>
<dbReference type="InterPro" id="IPR059000">
    <property type="entry name" value="ATPase_P-type_domA"/>
</dbReference>
<feature type="transmembrane region" description="Helical" evidence="10">
    <location>
        <begin position="207"/>
        <end position="226"/>
    </location>
</feature>
<dbReference type="InterPro" id="IPR023298">
    <property type="entry name" value="ATPase_P-typ_TM_dom_sf"/>
</dbReference>
<gene>
    <name evidence="12" type="ORF">ATY89_02060</name>
    <name evidence="13" type="ORF">ATZ20_05095</name>
</gene>
<dbReference type="SUPFAM" id="SSF56784">
    <property type="entry name" value="HAD-like"/>
    <property type="match status" value="1"/>
</dbReference>
<keyword evidence="4" id="KW-0479">Metal-binding</keyword>